<name>A0A6J4VPZ4_9DEIN</name>
<accession>A0A6J4VPZ4</accession>
<dbReference type="AlphaFoldDB" id="A0A6J4VPZ4"/>
<evidence type="ECO:0000256" key="1">
    <source>
        <dbReference type="SAM" id="MobiDB-lite"/>
    </source>
</evidence>
<feature type="region of interest" description="Disordered" evidence="1">
    <location>
        <begin position="59"/>
        <end position="100"/>
    </location>
</feature>
<proteinExistence type="predicted"/>
<evidence type="ECO:0000313" key="2">
    <source>
        <dbReference type="EMBL" id="CAA9585273.1"/>
    </source>
</evidence>
<protein>
    <submittedName>
        <fullName evidence="2">Uncharacterized protein</fullName>
    </submittedName>
</protein>
<organism evidence="2">
    <name type="scientific">uncultured Truepera sp</name>
    <dbReference type="NCBI Taxonomy" id="543023"/>
    <lineage>
        <taxon>Bacteria</taxon>
        <taxon>Thermotogati</taxon>
        <taxon>Deinococcota</taxon>
        <taxon>Deinococci</taxon>
        <taxon>Trueperales</taxon>
        <taxon>Trueperaceae</taxon>
        <taxon>Truepera</taxon>
        <taxon>environmental samples</taxon>
    </lineage>
</organism>
<sequence>ARADSVAGRLFHRRFSERGVAQRTASVPLRPWRQLRRGGFGRDAEGPHVRGWVPATARAPGQVVPRPRPSGRFQANSGRRPGRLSAPLLRNVGRRGREHI</sequence>
<gene>
    <name evidence="2" type="ORF">AVDCRST_MAG86-3399</name>
</gene>
<feature type="non-terminal residue" evidence="2">
    <location>
        <position position="100"/>
    </location>
</feature>
<reference evidence="2" key="1">
    <citation type="submission" date="2020-02" db="EMBL/GenBank/DDBJ databases">
        <authorList>
            <person name="Meier V. D."/>
        </authorList>
    </citation>
    <scope>NUCLEOTIDE SEQUENCE</scope>
    <source>
        <strain evidence="2">AVDCRST_MAG86</strain>
    </source>
</reference>
<dbReference type="EMBL" id="CADCWP010000306">
    <property type="protein sequence ID" value="CAA9585273.1"/>
    <property type="molecule type" value="Genomic_DNA"/>
</dbReference>
<feature type="non-terminal residue" evidence="2">
    <location>
        <position position="1"/>
    </location>
</feature>